<dbReference type="GO" id="GO:0016787">
    <property type="term" value="F:hydrolase activity"/>
    <property type="evidence" value="ECO:0007669"/>
    <property type="project" value="UniProtKB-KW"/>
</dbReference>
<organism evidence="2 3">
    <name type="scientific">Dolosicoccus paucivorans</name>
    <dbReference type="NCBI Taxonomy" id="84521"/>
    <lineage>
        <taxon>Bacteria</taxon>
        <taxon>Bacillati</taxon>
        <taxon>Bacillota</taxon>
        <taxon>Bacilli</taxon>
        <taxon>Lactobacillales</taxon>
        <taxon>Aerococcaceae</taxon>
        <taxon>Dolosicoccus</taxon>
    </lineage>
</organism>
<keyword evidence="2" id="KW-0378">Hydrolase</keyword>
<sequence>MKVNWQNDAEYVALVEDLMNHEHVQRLDQFVHHHITTRLAHSISVSYHSYRWAKRFGLDTRSIARAALLHDLFFYECANNKCHVGGKGHNFEHPRIALANALQITDLSDKERDIILKHMAGATLDMPRYAESFIVSLVDKRCAMVEASWFVRVRMSGYLAQLRKWAGQPII</sequence>
<dbReference type="RefSeq" id="WP_102227920.1">
    <property type="nucleotide sequence ID" value="NZ_PNFY01000025.1"/>
</dbReference>
<dbReference type="InterPro" id="IPR003607">
    <property type="entry name" value="HD/PDEase_dom"/>
</dbReference>
<dbReference type="Gene3D" id="1.10.3210.10">
    <property type="entry name" value="Hypothetical protein af1432"/>
    <property type="match status" value="1"/>
</dbReference>
<dbReference type="Proteomes" id="UP000235682">
    <property type="component" value="Unassembled WGS sequence"/>
</dbReference>
<accession>A0A2N6SLD8</accession>
<evidence type="ECO:0000313" key="2">
    <source>
        <dbReference type="EMBL" id="PMC57891.1"/>
    </source>
</evidence>
<proteinExistence type="predicted"/>
<dbReference type="EMBL" id="PNHE01000037">
    <property type="protein sequence ID" value="PMC57891.1"/>
    <property type="molecule type" value="Genomic_DNA"/>
</dbReference>
<dbReference type="OrthoDB" id="360187at2"/>
<dbReference type="CDD" id="cd00077">
    <property type="entry name" value="HDc"/>
    <property type="match status" value="1"/>
</dbReference>
<dbReference type="AlphaFoldDB" id="A0A2N6SLD8"/>
<feature type="domain" description="HD/PDEase" evidence="1">
    <location>
        <begin position="34"/>
        <end position="153"/>
    </location>
</feature>
<dbReference type="SMART" id="SM00471">
    <property type="entry name" value="HDc"/>
    <property type="match status" value="1"/>
</dbReference>
<gene>
    <name evidence="2" type="ORF">CJ205_07290</name>
</gene>
<protein>
    <submittedName>
        <fullName evidence="2">Phosphohydrolase</fullName>
    </submittedName>
</protein>
<evidence type="ECO:0000259" key="1">
    <source>
        <dbReference type="SMART" id="SM00471"/>
    </source>
</evidence>
<dbReference type="STRING" id="84521.SAMN04487994_10132"/>
<evidence type="ECO:0000313" key="3">
    <source>
        <dbReference type="Proteomes" id="UP000235682"/>
    </source>
</evidence>
<dbReference type="SUPFAM" id="SSF109604">
    <property type="entry name" value="HD-domain/PDEase-like"/>
    <property type="match status" value="1"/>
</dbReference>
<name>A0A2N6SLD8_9LACT</name>
<keyword evidence="3" id="KW-1185">Reference proteome</keyword>
<reference evidence="2 3" key="1">
    <citation type="submission" date="2017-09" db="EMBL/GenBank/DDBJ databases">
        <title>Bacterial strain isolated from the female urinary microbiota.</title>
        <authorList>
            <person name="Thomas-White K."/>
            <person name="Kumar N."/>
            <person name="Forster S."/>
            <person name="Putonti C."/>
            <person name="Lawley T."/>
            <person name="Wolfe A.J."/>
        </authorList>
    </citation>
    <scope>NUCLEOTIDE SEQUENCE [LARGE SCALE GENOMIC DNA]</scope>
    <source>
        <strain evidence="2 3">UMB0852</strain>
    </source>
</reference>
<comment type="caution">
    <text evidence="2">The sequence shown here is derived from an EMBL/GenBank/DDBJ whole genome shotgun (WGS) entry which is preliminary data.</text>
</comment>